<organism evidence="1 2">
    <name type="scientific">Ensete ventricosum</name>
    <name type="common">Abyssinian banana</name>
    <name type="synonym">Musa ensete</name>
    <dbReference type="NCBI Taxonomy" id="4639"/>
    <lineage>
        <taxon>Eukaryota</taxon>
        <taxon>Viridiplantae</taxon>
        <taxon>Streptophyta</taxon>
        <taxon>Embryophyta</taxon>
        <taxon>Tracheophyta</taxon>
        <taxon>Spermatophyta</taxon>
        <taxon>Magnoliopsida</taxon>
        <taxon>Liliopsida</taxon>
        <taxon>Zingiberales</taxon>
        <taxon>Musaceae</taxon>
        <taxon>Ensete</taxon>
    </lineage>
</organism>
<evidence type="ECO:0000313" key="2">
    <source>
        <dbReference type="Proteomes" id="UP000287651"/>
    </source>
</evidence>
<dbReference type="EMBL" id="AMZH03003722">
    <property type="protein sequence ID" value="RRT71388.1"/>
    <property type="molecule type" value="Genomic_DNA"/>
</dbReference>
<comment type="caution">
    <text evidence="1">The sequence shown here is derived from an EMBL/GenBank/DDBJ whole genome shotgun (WGS) entry which is preliminary data.</text>
</comment>
<protein>
    <submittedName>
        <fullName evidence="1">Uncharacterized protein</fullName>
    </submittedName>
</protein>
<name>A0A427A5F8_ENSVE</name>
<reference evidence="1 2" key="1">
    <citation type="journal article" date="2014" name="Agronomy (Basel)">
        <title>A Draft Genome Sequence for Ensete ventricosum, the Drought-Tolerant Tree Against Hunger.</title>
        <authorList>
            <person name="Harrison J."/>
            <person name="Moore K.A."/>
            <person name="Paszkiewicz K."/>
            <person name="Jones T."/>
            <person name="Grant M."/>
            <person name="Ambacheew D."/>
            <person name="Muzemil S."/>
            <person name="Studholme D.J."/>
        </authorList>
    </citation>
    <scope>NUCLEOTIDE SEQUENCE [LARGE SCALE GENOMIC DNA]</scope>
</reference>
<dbReference type="Proteomes" id="UP000287651">
    <property type="component" value="Unassembled WGS sequence"/>
</dbReference>
<sequence length="163" mass="18340">MTKAEKCLELSAPLAHEVLSCTSRQTVVKLTFRCRLANMFDLWRVKGKLKKAAPEEVFERAHCTKGKEAKREAVEPLARPFTVRELCKVNDQARKDKYFIMQISDLLGNEAEGPLRARWSNLIASSRVWIDGLLAARGVAPVPHEATLHSFQRADGPSRQSIV</sequence>
<gene>
    <name evidence="1" type="ORF">B296_00019679</name>
</gene>
<proteinExistence type="predicted"/>
<dbReference type="AlphaFoldDB" id="A0A427A5F8"/>
<evidence type="ECO:0000313" key="1">
    <source>
        <dbReference type="EMBL" id="RRT71388.1"/>
    </source>
</evidence>
<accession>A0A427A5F8</accession>